<evidence type="ECO:0000256" key="1">
    <source>
        <dbReference type="SAM" id="MobiDB-lite"/>
    </source>
</evidence>
<protein>
    <submittedName>
        <fullName evidence="2">Uncharacterized protein</fullName>
    </submittedName>
</protein>
<evidence type="ECO:0000313" key="2">
    <source>
        <dbReference type="EMBL" id="CAD8280194.1"/>
    </source>
</evidence>
<sequence>MVVQASRQPRRPGHSPLPATGRSSAPPACQPNPSATGRPSAPPAGQPNPLATGQPEMLWQGEQPPPVQPPPPPPPGHVARARAKPAAGAATQGSLPATLRLHPAGITMKSSGSAPSCAVGASPTSILTVGGSVTDAGPLPKALQPKQALAV</sequence>
<feature type="region of interest" description="Disordered" evidence="1">
    <location>
        <begin position="1"/>
        <end position="151"/>
    </location>
</feature>
<gene>
    <name evidence="2" type="ORF">CEUR00632_LOCUS229</name>
</gene>
<accession>A0A7R9YQ60</accession>
<dbReference type="AlphaFoldDB" id="A0A7R9YQ60"/>
<feature type="compositionally biased region" description="Pro residues" evidence="1">
    <location>
        <begin position="63"/>
        <end position="76"/>
    </location>
</feature>
<name>A0A7R9YQ60_9CHLO</name>
<dbReference type="EMBL" id="HBEC01000427">
    <property type="protein sequence ID" value="CAD8280194.1"/>
    <property type="molecule type" value="Transcribed_RNA"/>
</dbReference>
<proteinExistence type="predicted"/>
<organism evidence="2">
    <name type="scientific">Chlamydomonas euryale</name>
    <dbReference type="NCBI Taxonomy" id="1486919"/>
    <lineage>
        <taxon>Eukaryota</taxon>
        <taxon>Viridiplantae</taxon>
        <taxon>Chlorophyta</taxon>
        <taxon>core chlorophytes</taxon>
        <taxon>Chlorophyceae</taxon>
        <taxon>CS clade</taxon>
        <taxon>Chlamydomonadales</taxon>
        <taxon>Chlamydomonadaceae</taxon>
        <taxon>Chlamydomonas</taxon>
    </lineage>
</organism>
<reference evidence="2" key="1">
    <citation type="submission" date="2021-01" db="EMBL/GenBank/DDBJ databases">
        <authorList>
            <person name="Corre E."/>
            <person name="Pelletier E."/>
            <person name="Niang G."/>
            <person name="Scheremetjew M."/>
            <person name="Finn R."/>
            <person name="Kale V."/>
            <person name="Holt S."/>
            <person name="Cochrane G."/>
            <person name="Meng A."/>
            <person name="Brown T."/>
            <person name="Cohen L."/>
        </authorList>
    </citation>
    <scope>NUCLEOTIDE SEQUENCE</scope>
    <source>
        <strain evidence="2">CCMP219</strain>
    </source>
</reference>